<dbReference type="AlphaFoldDB" id="A0A1H2Z3V4"/>
<name>A0A1H2Z3V4_9PSEU</name>
<organism evidence="1 2">
    <name type="scientific">Saccharopolyspora shandongensis</name>
    <dbReference type="NCBI Taxonomy" id="418495"/>
    <lineage>
        <taxon>Bacteria</taxon>
        <taxon>Bacillati</taxon>
        <taxon>Actinomycetota</taxon>
        <taxon>Actinomycetes</taxon>
        <taxon>Pseudonocardiales</taxon>
        <taxon>Pseudonocardiaceae</taxon>
        <taxon>Saccharopolyspora</taxon>
    </lineage>
</organism>
<evidence type="ECO:0000313" key="1">
    <source>
        <dbReference type="EMBL" id="SDX11574.1"/>
    </source>
</evidence>
<proteinExistence type="predicted"/>
<accession>A0A1H2Z3V4</accession>
<dbReference type="STRING" id="418495.SAMN05216215_1007250"/>
<protein>
    <submittedName>
        <fullName evidence="1">Uncharacterized protein</fullName>
    </submittedName>
</protein>
<dbReference type="EMBL" id="FNOK01000007">
    <property type="protein sequence ID" value="SDX11574.1"/>
    <property type="molecule type" value="Genomic_DNA"/>
</dbReference>
<dbReference type="RefSeq" id="WP_093264284.1">
    <property type="nucleotide sequence ID" value="NZ_FNOK01000007.1"/>
</dbReference>
<reference evidence="2" key="1">
    <citation type="submission" date="2016-10" db="EMBL/GenBank/DDBJ databases">
        <authorList>
            <person name="Varghese N."/>
            <person name="Submissions S."/>
        </authorList>
    </citation>
    <scope>NUCLEOTIDE SEQUENCE [LARGE SCALE GENOMIC DNA]</scope>
    <source>
        <strain evidence="2">CGMCC 4.3530</strain>
    </source>
</reference>
<sequence>MAETDTNKLEITDAAISGQKTFLDKFYTEWMNSEPMKNLSTFAQNSKDLDGGKTGNGYSKLLVGLLPQAQTLTQRAGEFAGNIDNQLQTLVKDWMPSWVDDLEKLQATVNKTEDENTKKSENSF</sequence>
<keyword evidence="2" id="KW-1185">Reference proteome</keyword>
<evidence type="ECO:0000313" key="2">
    <source>
        <dbReference type="Proteomes" id="UP000199529"/>
    </source>
</evidence>
<gene>
    <name evidence="1" type="ORF">SAMN05216215_1007250</name>
</gene>
<dbReference type="Proteomes" id="UP000199529">
    <property type="component" value="Unassembled WGS sequence"/>
</dbReference>